<keyword evidence="8" id="KW-1185">Reference proteome</keyword>
<evidence type="ECO:0000256" key="2">
    <source>
        <dbReference type="ARBA" id="ARBA00023125"/>
    </source>
</evidence>
<dbReference type="EMBL" id="CP000511">
    <property type="protein sequence ID" value="ABM14762.1"/>
    <property type="molecule type" value="Genomic_DNA"/>
</dbReference>
<sequence>MATRIRGDRAIGCRVSRSHGAAEEGAEGVTSVARPERGTRPSNRRELIGAAATELFCTRGYEHVGMGDIAEAVAVGPSALYRHFAGKQELLDFVVAGCLGSATALVDSVDLEDFDLSLLRAAEVSVSNRYTGILLGREARHLAAGAQARLRVAVRHLIGRIAALLAVLRPDLDKDAADLMAWSVVGIVLSPAFSQSDLSDREQARLLAQLIGGILTAEAPVGYTIERRRRERTGLLPRSRREALLQEAIRLFAERRYASVGIEDVAASLGMAGPSVYNHFDTKMDLLVTALNRGAAYLYMQASDGLAASDSAQDALSGLVASYVEFALTHPALVDLLVTEVRNLPEPHRDAALTAQRDYVEEWVHLLRQCHPDRARSAARLQVQAVLSLVNLVARVPHLQATRATAGAVAEMGRHLLAVPPASSA</sequence>
<evidence type="ECO:0000259" key="6">
    <source>
        <dbReference type="PROSITE" id="PS50977"/>
    </source>
</evidence>
<organism evidence="7 8">
    <name type="scientific">Mycolicibacterium vanbaalenii (strain DSM 7251 / JCM 13017 / BCRC 16820 / KCTC 9966 / NRRL B-24157 / PYR-1)</name>
    <name type="common">Mycobacterium vanbaalenii</name>
    <dbReference type="NCBI Taxonomy" id="350058"/>
    <lineage>
        <taxon>Bacteria</taxon>
        <taxon>Bacillati</taxon>
        <taxon>Actinomycetota</taxon>
        <taxon>Actinomycetes</taxon>
        <taxon>Mycobacteriales</taxon>
        <taxon>Mycobacteriaceae</taxon>
        <taxon>Mycolicibacterium</taxon>
    </lineage>
</organism>
<feature type="domain" description="HTH tetR-type" evidence="6">
    <location>
        <begin position="42"/>
        <end position="102"/>
    </location>
</feature>
<dbReference type="InterPro" id="IPR036271">
    <property type="entry name" value="Tet_transcr_reg_TetR-rel_C_sf"/>
</dbReference>
<dbReference type="PANTHER" id="PTHR30055:SF234">
    <property type="entry name" value="HTH-TYPE TRANSCRIPTIONAL REGULATOR BETI"/>
    <property type="match status" value="1"/>
</dbReference>
<dbReference type="GO" id="GO:0000976">
    <property type="term" value="F:transcription cis-regulatory region binding"/>
    <property type="evidence" value="ECO:0007669"/>
    <property type="project" value="TreeGrafter"/>
</dbReference>
<dbReference type="InterPro" id="IPR001647">
    <property type="entry name" value="HTH_TetR"/>
</dbReference>
<evidence type="ECO:0000313" key="7">
    <source>
        <dbReference type="EMBL" id="ABM14762.1"/>
    </source>
</evidence>
<dbReference type="Gene3D" id="1.10.10.60">
    <property type="entry name" value="Homeodomain-like"/>
    <property type="match status" value="2"/>
</dbReference>
<dbReference type="InterPro" id="IPR041490">
    <property type="entry name" value="KstR2_TetR_C"/>
</dbReference>
<dbReference type="GO" id="GO:0003700">
    <property type="term" value="F:DNA-binding transcription factor activity"/>
    <property type="evidence" value="ECO:0007669"/>
    <property type="project" value="TreeGrafter"/>
</dbReference>
<proteinExistence type="predicted"/>
<keyword evidence="1" id="KW-0805">Transcription regulation</keyword>
<keyword evidence="2 4" id="KW-0238">DNA-binding</keyword>
<gene>
    <name evidence="7" type="ordered locus">Mvan_3985</name>
</gene>
<dbReference type="SUPFAM" id="SSF46689">
    <property type="entry name" value="Homeodomain-like"/>
    <property type="match status" value="2"/>
</dbReference>
<dbReference type="PRINTS" id="PR00455">
    <property type="entry name" value="HTHTETR"/>
</dbReference>
<dbReference type="AlphaFoldDB" id="A1TC62"/>
<reference evidence="7" key="1">
    <citation type="submission" date="2006-12" db="EMBL/GenBank/DDBJ databases">
        <title>Complete sequence of Mycobacterium vanbaalenii PYR-1.</title>
        <authorList>
            <consortium name="US DOE Joint Genome Institute"/>
            <person name="Copeland A."/>
            <person name="Lucas S."/>
            <person name="Lapidus A."/>
            <person name="Barry K."/>
            <person name="Detter J.C."/>
            <person name="Glavina del Rio T."/>
            <person name="Hammon N."/>
            <person name="Israni S."/>
            <person name="Dalin E."/>
            <person name="Tice H."/>
            <person name="Pitluck S."/>
            <person name="Singan V."/>
            <person name="Schmutz J."/>
            <person name="Larimer F."/>
            <person name="Land M."/>
            <person name="Hauser L."/>
            <person name="Kyrpides N."/>
            <person name="Anderson I.J."/>
            <person name="Miller C."/>
            <person name="Richardson P."/>
        </authorList>
    </citation>
    <scope>NUCLEOTIDE SEQUENCE [LARGE SCALE GENOMIC DNA]</scope>
    <source>
        <strain evidence="7">PYR-1</strain>
    </source>
</reference>
<evidence type="ECO:0000313" key="8">
    <source>
        <dbReference type="Proteomes" id="UP000009159"/>
    </source>
</evidence>
<dbReference type="PROSITE" id="PS50977">
    <property type="entry name" value="HTH_TETR_2"/>
    <property type="match status" value="2"/>
</dbReference>
<dbReference type="InterPro" id="IPR009057">
    <property type="entry name" value="Homeodomain-like_sf"/>
</dbReference>
<accession>A1TC62</accession>
<protein>
    <submittedName>
        <fullName evidence="7">Transcriptional regulator, TetR family</fullName>
    </submittedName>
</protein>
<evidence type="ECO:0000256" key="3">
    <source>
        <dbReference type="ARBA" id="ARBA00023163"/>
    </source>
</evidence>
<feature type="region of interest" description="Disordered" evidence="5">
    <location>
        <begin position="18"/>
        <end position="41"/>
    </location>
</feature>
<evidence type="ECO:0000256" key="1">
    <source>
        <dbReference type="ARBA" id="ARBA00023015"/>
    </source>
</evidence>
<evidence type="ECO:0000256" key="5">
    <source>
        <dbReference type="SAM" id="MobiDB-lite"/>
    </source>
</evidence>
<dbReference type="KEGG" id="mva:Mvan_3985"/>
<keyword evidence="3" id="KW-0804">Transcription</keyword>
<dbReference type="Pfam" id="PF00440">
    <property type="entry name" value="TetR_N"/>
    <property type="match status" value="2"/>
</dbReference>
<dbReference type="SUPFAM" id="SSF48498">
    <property type="entry name" value="Tetracyclin repressor-like, C-terminal domain"/>
    <property type="match status" value="1"/>
</dbReference>
<feature type="DNA-binding region" description="H-T-H motif" evidence="4">
    <location>
        <begin position="65"/>
        <end position="84"/>
    </location>
</feature>
<dbReference type="Pfam" id="PF17932">
    <property type="entry name" value="TetR_C_24"/>
    <property type="match status" value="1"/>
</dbReference>
<dbReference type="STRING" id="350058.Mvan_3985"/>
<feature type="DNA-binding region" description="H-T-H motif" evidence="4">
    <location>
        <begin position="261"/>
        <end position="280"/>
    </location>
</feature>
<dbReference type="Gene3D" id="1.10.357.10">
    <property type="entry name" value="Tetracycline Repressor, domain 2"/>
    <property type="match status" value="2"/>
</dbReference>
<feature type="domain" description="HTH tetR-type" evidence="6">
    <location>
        <begin position="238"/>
        <end position="298"/>
    </location>
</feature>
<name>A1TC62_MYCVP</name>
<dbReference type="HOGENOM" id="CLU_055812_0_0_11"/>
<dbReference type="InterPro" id="IPR050109">
    <property type="entry name" value="HTH-type_TetR-like_transc_reg"/>
</dbReference>
<dbReference type="Proteomes" id="UP000009159">
    <property type="component" value="Chromosome"/>
</dbReference>
<dbReference type="eggNOG" id="COG1309">
    <property type="taxonomic scope" value="Bacteria"/>
</dbReference>
<dbReference type="PANTHER" id="PTHR30055">
    <property type="entry name" value="HTH-TYPE TRANSCRIPTIONAL REGULATOR RUTR"/>
    <property type="match status" value="1"/>
</dbReference>
<evidence type="ECO:0000256" key="4">
    <source>
        <dbReference type="PROSITE-ProRule" id="PRU00335"/>
    </source>
</evidence>